<evidence type="ECO:0000313" key="2">
    <source>
        <dbReference type="EMBL" id="MBC9796363.1"/>
    </source>
</evidence>
<gene>
    <name evidence="2" type="ORF">IBL28_10310</name>
</gene>
<dbReference type="SUPFAM" id="SSF109854">
    <property type="entry name" value="DinB/YfiT-like putative metalloenzymes"/>
    <property type="match status" value="1"/>
</dbReference>
<dbReference type="EMBL" id="JACVDC010000025">
    <property type="protein sequence ID" value="MBC9796363.1"/>
    <property type="molecule type" value="Genomic_DNA"/>
</dbReference>
<organism evidence="2 3">
    <name type="scientific">Sinomicrobium weinanense</name>
    <dbReference type="NCBI Taxonomy" id="2842200"/>
    <lineage>
        <taxon>Bacteria</taxon>
        <taxon>Pseudomonadati</taxon>
        <taxon>Bacteroidota</taxon>
        <taxon>Flavobacteriia</taxon>
        <taxon>Flavobacteriales</taxon>
        <taxon>Flavobacteriaceae</taxon>
        <taxon>Sinomicrobium</taxon>
    </lineage>
</organism>
<keyword evidence="3" id="KW-1185">Reference proteome</keyword>
<dbReference type="InterPro" id="IPR034660">
    <property type="entry name" value="DinB/YfiT-like"/>
</dbReference>
<dbReference type="Gene3D" id="1.20.120.450">
    <property type="entry name" value="dinb family like domain"/>
    <property type="match status" value="1"/>
</dbReference>
<feature type="domain" description="DinB-like" evidence="1">
    <location>
        <begin position="31"/>
        <end position="165"/>
    </location>
</feature>
<dbReference type="InterPro" id="IPR024775">
    <property type="entry name" value="DinB-like"/>
</dbReference>
<dbReference type="Proteomes" id="UP000653730">
    <property type="component" value="Unassembled WGS sequence"/>
</dbReference>
<sequence>MHSRELQETEYHSYYSNYVLILDETELMEALRNTEEELLTFIKELPEDRLSYRYAEGKWSIAEVIQHIVDTERIFTYRALRFARNDQTDLPGYEQNDYVPFSEADKRTKEELLVDFKATRLNTVSLFRTFSDEMLMRSGRADGNLMSVRAVGFIVSGHLMHHLKVLRERYM</sequence>
<reference evidence="2 3" key="1">
    <citation type="submission" date="2020-09" db="EMBL/GenBank/DDBJ databases">
        <title>Sinomicrobium weinanense sp. nov., a halophilic bacteria isolated from saline-alkali soil.</title>
        <authorList>
            <person name="Wu P."/>
            <person name="Ren H."/>
            <person name="Mei Y."/>
            <person name="Liang Y."/>
            <person name="Chen Z."/>
        </authorList>
    </citation>
    <scope>NUCLEOTIDE SEQUENCE [LARGE SCALE GENOMIC DNA]</scope>
    <source>
        <strain evidence="2 3">FJxs</strain>
    </source>
</reference>
<dbReference type="Pfam" id="PF12867">
    <property type="entry name" value="DinB_2"/>
    <property type="match status" value="1"/>
</dbReference>
<accession>A0A926JRY9</accession>
<dbReference type="AlphaFoldDB" id="A0A926JRY9"/>
<evidence type="ECO:0000259" key="1">
    <source>
        <dbReference type="Pfam" id="PF12867"/>
    </source>
</evidence>
<protein>
    <submittedName>
        <fullName evidence="2">DinB family protein</fullName>
    </submittedName>
</protein>
<evidence type="ECO:0000313" key="3">
    <source>
        <dbReference type="Proteomes" id="UP000653730"/>
    </source>
</evidence>
<comment type="caution">
    <text evidence="2">The sequence shown here is derived from an EMBL/GenBank/DDBJ whole genome shotgun (WGS) entry which is preliminary data.</text>
</comment>
<proteinExistence type="predicted"/>
<dbReference type="RefSeq" id="WP_187965510.1">
    <property type="nucleotide sequence ID" value="NZ_JACVDC010000025.1"/>
</dbReference>
<name>A0A926JRY9_9FLAO</name>